<dbReference type="PANTHER" id="PTHR23508:SF10">
    <property type="entry name" value="CARBOXYLIC ACID TRANSPORTER PROTEIN HOMOLOG"/>
    <property type="match status" value="1"/>
</dbReference>
<gene>
    <name evidence="7" type="ORF">AA15669_1595</name>
</gene>
<feature type="transmembrane region" description="Helical" evidence="5">
    <location>
        <begin position="84"/>
        <end position="103"/>
    </location>
</feature>
<feature type="transmembrane region" description="Helical" evidence="5">
    <location>
        <begin position="143"/>
        <end position="160"/>
    </location>
</feature>
<sequence>MDGFDLLIMGFMIPVLSQDLHLLPVQTASLVTATLLGTVIGGVFFGALSDRLGRVRVLAWSILLFAMASGLSALAYGYWDLLCYRVITGIGLGGEFGIGMALVAESWPAAYRTRASSYVGLGWQLGVLAAALLTPLLLPLVGWRGLFALGAVPALVAYGLRNGMVEPVRDDNSSGEGTKAVLHAFFADKKRCCTTLGVFLICAIQNFGYYGVMIWLPNYLNSTLGYSTTRSGLWTAVTILGMIAGMMVFGYVADRMGQKRAFRLWMVGAAVMVVVYAMLHSPLTLLIGGAVMGFFVNGMIGGYGALISTLYPRAVRATAQTVLFNAGRMVGGFGPVIIGILAEHIGFSVTISLLACLYLFDIAALALIFLKGGEAEDMAAVNG</sequence>
<name>A0ABQ0P0P3_9PROT</name>
<dbReference type="InterPro" id="IPR005829">
    <property type="entry name" value="Sugar_transporter_CS"/>
</dbReference>
<organism evidence="7 8">
    <name type="scientific">Saccharibacter floricola DSM 15669</name>
    <dbReference type="NCBI Taxonomy" id="1123227"/>
    <lineage>
        <taxon>Bacteria</taxon>
        <taxon>Pseudomonadati</taxon>
        <taxon>Pseudomonadota</taxon>
        <taxon>Alphaproteobacteria</taxon>
        <taxon>Acetobacterales</taxon>
        <taxon>Acetobacteraceae</taxon>
        <taxon>Saccharibacter</taxon>
    </lineage>
</organism>
<feature type="transmembrane region" description="Helical" evidence="5">
    <location>
        <begin position="347"/>
        <end position="370"/>
    </location>
</feature>
<feature type="transmembrane region" description="Helical" evidence="5">
    <location>
        <begin position="192"/>
        <end position="212"/>
    </location>
</feature>
<dbReference type="EMBL" id="BAQD01000046">
    <property type="protein sequence ID" value="GBQ07922.1"/>
    <property type="molecule type" value="Genomic_DNA"/>
</dbReference>
<dbReference type="Pfam" id="PF07690">
    <property type="entry name" value="MFS_1"/>
    <property type="match status" value="1"/>
</dbReference>
<keyword evidence="8" id="KW-1185">Reference proteome</keyword>
<comment type="subcellular location">
    <subcellularLocation>
        <location evidence="1">Membrane</location>
        <topology evidence="1">Multi-pass membrane protein</topology>
    </subcellularLocation>
</comment>
<feature type="transmembrane region" description="Helical" evidence="5">
    <location>
        <begin position="262"/>
        <end position="279"/>
    </location>
</feature>
<reference evidence="7" key="1">
    <citation type="submission" date="2013-04" db="EMBL/GenBank/DDBJ databases">
        <title>The genome sequencing project of 58 acetic acid bacteria.</title>
        <authorList>
            <person name="Okamoto-Kainuma A."/>
            <person name="Ishikawa M."/>
            <person name="Umino S."/>
            <person name="Koizumi Y."/>
            <person name="Shiwa Y."/>
            <person name="Yoshikawa H."/>
            <person name="Matsutani M."/>
            <person name="Matsushita K."/>
        </authorList>
    </citation>
    <scope>NUCLEOTIDE SEQUENCE</scope>
    <source>
        <strain evidence="7">DSM 15669</strain>
    </source>
</reference>
<feature type="transmembrane region" description="Helical" evidence="5">
    <location>
        <begin position="322"/>
        <end position="341"/>
    </location>
</feature>
<dbReference type="PROSITE" id="PS00217">
    <property type="entry name" value="SUGAR_TRANSPORT_2"/>
    <property type="match status" value="1"/>
</dbReference>
<comment type="caution">
    <text evidence="7">The sequence shown here is derived from an EMBL/GenBank/DDBJ whole genome shotgun (WGS) entry which is preliminary data.</text>
</comment>
<keyword evidence="4 5" id="KW-0472">Membrane</keyword>
<keyword evidence="3 5" id="KW-1133">Transmembrane helix</keyword>
<dbReference type="InterPro" id="IPR020846">
    <property type="entry name" value="MFS_dom"/>
</dbReference>
<accession>A0ABQ0P0P3</accession>
<evidence type="ECO:0000313" key="8">
    <source>
        <dbReference type="Proteomes" id="UP001062901"/>
    </source>
</evidence>
<evidence type="ECO:0000259" key="6">
    <source>
        <dbReference type="PROSITE" id="PS50850"/>
    </source>
</evidence>
<dbReference type="Gene3D" id="1.20.1250.20">
    <property type="entry name" value="MFS general substrate transporter like domains"/>
    <property type="match status" value="2"/>
</dbReference>
<feature type="transmembrane region" description="Helical" evidence="5">
    <location>
        <begin position="57"/>
        <end position="78"/>
    </location>
</feature>
<evidence type="ECO:0000256" key="2">
    <source>
        <dbReference type="ARBA" id="ARBA00022692"/>
    </source>
</evidence>
<evidence type="ECO:0000313" key="7">
    <source>
        <dbReference type="EMBL" id="GBQ07922.1"/>
    </source>
</evidence>
<feature type="transmembrane region" description="Helical" evidence="5">
    <location>
        <begin position="232"/>
        <end position="253"/>
    </location>
</feature>
<dbReference type="PROSITE" id="PS50850">
    <property type="entry name" value="MFS"/>
    <property type="match status" value="1"/>
</dbReference>
<evidence type="ECO:0000256" key="3">
    <source>
        <dbReference type="ARBA" id="ARBA00022989"/>
    </source>
</evidence>
<dbReference type="InterPro" id="IPR011701">
    <property type="entry name" value="MFS"/>
</dbReference>
<feature type="transmembrane region" description="Helical" evidence="5">
    <location>
        <begin position="115"/>
        <end position="137"/>
    </location>
</feature>
<feature type="domain" description="Major facilitator superfamily (MFS) profile" evidence="6">
    <location>
        <begin position="1"/>
        <end position="375"/>
    </location>
</feature>
<dbReference type="InterPro" id="IPR036259">
    <property type="entry name" value="MFS_trans_sf"/>
</dbReference>
<dbReference type="SUPFAM" id="SSF103473">
    <property type="entry name" value="MFS general substrate transporter"/>
    <property type="match status" value="1"/>
</dbReference>
<proteinExistence type="predicted"/>
<keyword evidence="2 5" id="KW-0812">Transmembrane</keyword>
<protein>
    <submittedName>
        <fullName evidence="7">Major facilitator superfamily transporter</fullName>
    </submittedName>
</protein>
<evidence type="ECO:0000256" key="4">
    <source>
        <dbReference type="ARBA" id="ARBA00023136"/>
    </source>
</evidence>
<dbReference type="Proteomes" id="UP001062901">
    <property type="component" value="Unassembled WGS sequence"/>
</dbReference>
<feature type="transmembrane region" description="Helical" evidence="5">
    <location>
        <begin position="27"/>
        <end position="45"/>
    </location>
</feature>
<dbReference type="PANTHER" id="PTHR23508">
    <property type="entry name" value="CARBOXYLIC ACID TRANSPORTER PROTEIN HOMOLOG"/>
    <property type="match status" value="1"/>
</dbReference>
<evidence type="ECO:0000256" key="5">
    <source>
        <dbReference type="SAM" id="Phobius"/>
    </source>
</evidence>
<evidence type="ECO:0000256" key="1">
    <source>
        <dbReference type="ARBA" id="ARBA00004141"/>
    </source>
</evidence>
<feature type="transmembrane region" description="Helical" evidence="5">
    <location>
        <begin position="285"/>
        <end position="310"/>
    </location>
</feature>